<dbReference type="GO" id="GO:0005524">
    <property type="term" value="F:ATP binding"/>
    <property type="evidence" value="ECO:0007669"/>
    <property type="project" value="UniProtKB-KW"/>
</dbReference>
<evidence type="ECO:0000313" key="7">
    <source>
        <dbReference type="Proteomes" id="UP000188181"/>
    </source>
</evidence>
<evidence type="ECO:0000313" key="6">
    <source>
        <dbReference type="EMBL" id="AQQ71801.1"/>
    </source>
</evidence>
<accession>A0A1Q2MGI9</accession>
<organism evidence="6 7">
    <name type="scientific">Limihaloglobus sulfuriphilus</name>
    <dbReference type="NCBI Taxonomy" id="1851148"/>
    <lineage>
        <taxon>Bacteria</taxon>
        <taxon>Pseudomonadati</taxon>
        <taxon>Planctomycetota</taxon>
        <taxon>Phycisphaerae</taxon>
        <taxon>Sedimentisphaerales</taxon>
        <taxon>Sedimentisphaeraceae</taxon>
        <taxon>Limihaloglobus</taxon>
    </lineage>
</organism>
<dbReference type="PANTHER" id="PTHR23264">
    <property type="entry name" value="NUCLEOTIDE-BINDING PROTEIN NBP35 YEAST -RELATED"/>
    <property type="match status" value="1"/>
</dbReference>
<dbReference type="CDD" id="cd02037">
    <property type="entry name" value="Mrp_NBP35"/>
    <property type="match status" value="1"/>
</dbReference>
<dbReference type="Pfam" id="PF10609">
    <property type="entry name" value="ParA"/>
    <property type="match status" value="2"/>
</dbReference>
<dbReference type="GO" id="GO:0016226">
    <property type="term" value="P:iron-sulfur cluster assembly"/>
    <property type="evidence" value="ECO:0007669"/>
    <property type="project" value="InterPro"/>
</dbReference>
<dbReference type="InterPro" id="IPR033756">
    <property type="entry name" value="YlxH/NBP35"/>
</dbReference>
<evidence type="ECO:0000256" key="3">
    <source>
        <dbReference type="ARBA" id="ARBA00022840"/>
    </source>
</evidence>
<keyword evidence="5" id="KW-0411">Iron-sulfur</keyword>
<dbReference type="PROSITE" id="PS01215">
    <property type="entry name" value="MRP"/>
    <property type="match status" value="1"/>
</dbReference>
<dbReference type="RefSeq" id="WP_222566332.1">
    <property type="nucleotide sequence ID" value="NZ_CP019646.1"/>
</dbReference>
<dbReference type="SUPFAM" id="SSF52540">
    <property type="entry name" value="P-loop containing nucleoside triphosphate hydrolases"/>
    <property type="match status" value="1"/>
</dbReference>
<dbReference type="GO" id="GO:0046872">
    <property type="term" value="F:metal ion binding"/>
    <property type="evidence" value="ECO:0007669"/>
    <property type="project" value="UniProtKB-KW"/>
</dbReference>
<keyword evidence="1" id="KW-0479">Metal-binding</keyword>
<dbReference type="Gene3D" id="3.40.50.300">
    <property type="entry name" value="P-loop containing nucleotide triphosphate hydrolases"/>
    <property type="match status" value="2"/>
</dbReference>
<dbReference type="AlphaFoldDB" id="A0A1Q2MGI9"/>
<evidence type="ECO:0000256" key="1">
    <source>
        <dbReference type="ARBA" id="ARBA00022723"/>
    </source>
</evidence>
<sequence>MATQASQTQQEDIKKQMKLEQEQIRVRMNMIKNKILVLSGKGGVGKSTVSVNLAISLALQVRRSGCSILIFTVHMIKQFLKDVQWGQLDYLIVDSPPGTGDEPLSIVQLLESCTGAVIVTTPQELALSDVRKGITFCRNLNVNVLGVIKNMSGFICPKCGNKTDIFKSGGGEKMAEEMGVPFLGRIPIDPAIVDACDSGKPYIQQYKDSQTALAFKQSIVNFI</sequence>
<dbReference type="KEGG" id="pbas:SMSP2_02180"/>
<evidence type="ECO:0000256" key="2">
    <source>
        <dbReference type="ARBA" id="ARBA00022741"/>
    </source>
</evidence>
<dbReference type="InterPro" id="IPR000808">
    <property type="entry name" value="Mrp-like_CS"/>
</dbReference>
<evidence type="ECO:0000256" key="4">
    <source>
        <dbReference type="ARBA" id="ARBA00023004"/>
    </source>
</evidence>
<dbReference type="InterPro" id="IPR019591">
    <property type="entry name" value="Mrp/NBP35_ATP-bd"/>
</dbReference>
<dbReference type="GO" id="GO:0051536">
    <property type="term" value="F:iron-sulfur cluster binding"/>
    <property type="evidence" value="ECO:0007669"/>
    <property type="project" value="UniProtKB-KW"/>
</dbReference>
<protein>
    <submittedName>
        <fullName evidence="6">Antiporter inner membrane protein</fullName>
    </submittedName>
</protein>
<keyword evidence="4" id="KW-0408">Iron</keyword>
<keyword evidence="7" id="KW-1185">Reference proteome</keyword>
<keyword evidence="3" id="KW-0067">ATP-binding</keyword>
<evidence type="ECO:0000256" key="5">
    <source>
        <dbReference type="ARBA" id="ARBA00023014"/>
    </source>
</evidence>
<keyword evidence="2" id="KW-0547">Nucleotide-binding</keyword>
<dbReference type="PANTHER" id="PTHR23264:SF19">
    <property type="entry name" value="CYTOSOLIC FE-S CLUSTER ASSEMBLY FACTOR NUBP2"/>
    <property type="match status" value="1"/>
</dbReference>
<gene>
    <name evidence="6" type="ORF">SMSP2_02180</name>
</gene>
<reference evidence="7" key="1">
    <citation type="submission" date="2017-02" db="EMBL/GenBank/DDBJ databases">
        <title>Comparative genomics and description of representatives of a novel lineage of planctomycetes thriving in anoxic sediments.</title>
        <authorList>
            <person name="Spring S."/>
            <person name="Bunk B."/>
            <person name="Sproer C."/>
        </authorList>
    </citation>
    <scope>NUCLEOTIDE SEQUENCE [LARGE SCALE GENOMIC DNA]</scope>
    <source>
        <strain evidence="7">SM-Chi-D1</strain>
    </source>
</reference>
<dbReference type="InterPro" id="IPR027417">
    <property type="entry name" value="P-loop_NTPase"/>
</dbReference>
<dbReference type="EMBL" id="CP019646">
    <property type="protein sequence ID" value="AQQ71801.1"/>
    <property type="molecule type" value="Genomic_DNA"/>
</dbReference>
<dbReference type="Proteomes" id="UP000188181">
    <property type="component" value="Chromosome"/>
</dbReference>
<name>A0A1Q2MGI9_9BACT</name>
<proteinExistence type="predicted"/>
<dbReference type="STRING" id="1851148.SMSP2_02180"/>
<dbReference type="GO" id="GO:0140663">
    <property type="term" value="F:ATP-dependent FeS chaperone activity"/>
    <property type="evidence" value="ECO:0007669"/>
    <property type="project" value="InterPro"/>
</dbReference>
<dbReference type="GO" id="GO:0005829">
    <property type="term" value="C:cytosol"/>
    <property type="evidence" value="ECO:0007669"/>
    <property type="project" value="TreeGrafter"/>
</dbReference>